<sequence>EKIRQKQGTKKGYYYSDDDDNEDDAELEKVKKKALKTEAGIKASDVAGKSFLALVNYDSAKKAGFVKRLRERHLSLTASLRQFFWWEHLMEREGSQLRVNP</sequence>
<gene>
    <name evidence="2" type="ORF">OTU49_008032</name>
</gene>
<dbReference type="AlphaFoldDB" id="A0AAW0WEN2"/>
<comment type="caution">
    <text evidence="2">The sequence shown here is derived from an EMBL/GenBank/DDBJ whole genome shotgun (WGS) entry which is preliminary data.</text>
</comment>
<dbReference type="EMBL" id="JARKIK010000064">
    <property type="protein sequence ID" value="KAK8730481.1"/>
    <property type="molecule type" value="Genomic_DNA"/>
</dbReference>
<organism evidence="2 3">
    <name type="scientific">Cherax quadricarinatus</name>
    <name type="common">Australian red claw crayfish</name>
    <dbReference type="NCBI Taxonomy" id="27406"/>
    <lineage>
        <taxon>Eukaryota</taxon>
        <taxon>Metazoa</taxon>
        <taxon>Ecdysozoa</taxon>
        <taxon>Arthropoda</taxon>
        <taxon>Crustacea</taxon>
        <taxon>Multicrustacea</taxon>
        <taxon>Malacostraca</taxon>
        <taxon>Eumalacostraca</taxon>
        <taxon>Eucarida</taxon>
        <taxon>Decapoda</taxon>
        <taxon>Pleocyemata</taxon>
        <taxon>Astacidea</taxon>
        <taxon>Parastacoidea</taxon>
        <taxon>Parastacidae</taxon>
        <taxon>Cherax</taxon>
    </lineage>
</organism>
<evidence type="ECO:0000256" key="1">
    <source>
        <dbReference type="SAM" id="MobiDB-lite"/>
    </source>
</evidence>
<feature type="non-terminal residue" evidence="2">
    <location>
        <position position="1"/>
    </location>
</feature>
<dbReference type="Proteomes" id="UP001445076">
    <property type="component" value="Unassembled WGS sequence"/>
</dbReference>
<protein>
    <submittedName>
        <fullName evidence="2">Uncharacterized protein</fullName>
    </submittedName>
</protein>
<name>A0AAW0WEN2_CHEQU</name>
<keyword evidence="3" id="KW-1185">Reference proteome</keyword>
<accession>A0AAW0WEN2</accession>
<proteinExistence type="predicted"/>
<evidence type="ECO:0000313" key="2">
    <source>
        <dbReference type="EMBL" id="KAK8730481.1"/>
    </source>
</evidence>
<evidence type="ECO:0000313" key="3">
    <source>
        <dbReference type="Proteomes" id="UP001445076"/>
    </source>
</evidence>
<feature type="region of interest" description="Disordered" evidence="1">
    <location>
        <begin position="1"/>
        <end position="22"/>
    </location>
</feature>
<feature type="non-terminal residue" evidence="2">
    <location>
        <position position="101"/>
    </location>
</feature>
<reference evidence="2 3" key="1">
    <citation type="journal article" date="2024" name="BMC Genomics">
        <title>Genome assembly of redclaw crayfish (Cherax quadricarinatus) provides insights into its immune adaptation and hypoxia tolerance.</title>
        <authorList>
            <person name="Liu Z."/>
            <person name="Zheng J."/>
            <person name="Li H."/>
            <person name="Fang K."/>
            <person name="Wang S."/>
            <person name="He J."/>
            <person name="Zhou D."/>
            <person name="Weng S."/>
            <person name="Chi M."/>
            <person name="Gu Z."/>
            <person name="He J."/>
            <person name="Li F."/>
            <person name="Wang M."/>
        </authorList>
    </citation>
    <scope>NUCLEOTIDE SEQUENCE [LARGE SCALE GENOMIC DNA]</scope>
    <source>
        <strain evidence="2">ZL_2023a</strain>
    </source>
</reference>